<proteinExistence type="predicted"/>
<evidence type="ECO:0000256" key="1">
    <source>
        <dbReference type="SAM" id="SignalP"/>
    </source>
</evidence>
<dbReference type="InterPro" id="IPR036047">
    <property type="entry name" value="F-box-like_dom_sf"/>
</dbReference>
<dbReference type="SUPFAM" id="SSF52047">
    <property type="entry name" value="RNI-like"/>
    <property type="match status" value="1"/>
</dbReference>
<evidence type="ECO:0000313" key="2">
    <source>
        <dbReference type="EMBL" id="KAK0479771.1"/>
    </source>
</evidence>
<dbReference type="InterPro" id="IPR032675">
    <property type="entry name" value="LRR_dom_sf"/>
</dbReference>
<accession>A0AA39TCE0</accession>
<feature type="chain" id="PRO_5041391742" description="F-box domain-containing protein" evidence="1">
    <location>
        <begin position="22"/>
        <end position="429"/>
    </location>
</feature>
<gene>
    <name evidence="2" type="ORF">IW261DRAFT_1625427</name>
</gene>
<comment type="caution">
    <text evidence="2">The sequence shown here is derived from an EMBL/GenBank/DDBJ whole genome shotgun (WGS) entry which is preliminary data.</text>
</comment>
<dbReference type="AlphaFoldDB" id="A0AA39TCE0"/>
<dbReference type="Gene3D" id="3.80.10.10">
    <property type="entry name" value="Ribonuclease Inhibitor"/>
    <property type="match status" value="1"/>
</dbReference>
<protein>
    <recommendedName>
        <fullName evidence="4">F-box domain-containing protein</fullName>
    </recommendedName>
</protein>
<organism evidence="2 3">
    <name type="scientific">Armillaria novae-zelandiae</name>
    <dbReference type="NCBI Taxonomy" id="153914"/>
    <lineage>
        <taxon>Eukaryota</taxon>
        <taxon>Fungi</taxon>
        <taxon>Dikarya</taxon>
        <taxon>Basidiomycota</taxon>
        <taxon>Agaricomycotina</taxon>
        <taxon>Agaricomycetes</taxon>
        <taxon>Agaricomycetidae</taxon>
        <taxon>Agaricales</taxon>
        <taxon>Marasmiineae</taxon>
        <taxon>Physalacriaceae</taxon>
        <taxon>Armillaria</taxon>
    </lineage>
</organism>
<reference evidence="2" key="1">
    <citation type="submission" date="2023-06" db="EMBL/GenBank/DDBJ databases">
        <authorList>
            <consortium name="Lawrence Berkeley National Laboratory"/>
            <person name="Ahrendt S."/>
            <person name="Sahu N."/>
            <person name="Indic B."/>
            <person name="Wong-Bajracharya J."/>
            <person name="Merenyi Z."/>
            <person name="Ke H.-M."/>
            <person name="Monk M."/>
            <person name="Kocsube S."/>
            <person name="Drula E."/>
            <person name="Lipzen A."/>
            <person name="Balint B."/>
            <person name="Henrissat B."/>
            <person name="Andreopoulos B."/>
            <person name="Martin F.M."/>
            <person name="Harder C.B."/>
            <person name="Rigling D."/>
            <person name="Ford K.L."/>
            <person name="Foster G.D."/>
            <person name="Pangilinan J."/>
            <person name="Papanicolaou A."/>
            <person name="Barry K."/>
            <person name="LaButti K."/>
            <person name="Viragh M."/>
            <person name="Koriabine M."/>
            <person name="Yan M."/>
            <person name="Riley R."/>
            <person name="Champramary S."/>
            <person name="Plett K.L."/>
            <person name="Tsai I.J."/>
            <person name="Slot J."/>
            <person name="Sipos G."/>
            <person name="Plett J."/>
            <person name="Nagy L.G."/>
            <person name="Grigoriev I.V."/>
        </authorList>
    </citation>
    <scope>NUCLEOTIDE SEQUENCE</scope>
    <source>
        <strain evidence="2">ICMP 16352</strain>
    </source>
</reference>
<evidence type="ECO:0000313" key="3">
    <source>
        <dbReference type="Proteomes" id="UP001175227"/>
    </source>
</evidence>
<dbReference type="PANTHER" id="PTHR38926">
    <property type="entry name" value="F-BOX DOMAIN CONTAINING PROTEIN, EXPRESSED"/>
    <property type="match status" value="1"/>
</dbReference>
<feature type="signal peptide" evidence="1">
    <location>
        <begin position="1"/>
        <end position="21"/>
    </location>
</feature>
<dbReference type="SUPFAM" id="SSF81383">
    <property type="entry name" value="F-box domain"/>
    <property type="match status" value="1"/>
</dbReference>
<sequence length="429" mass="48310">MAVELLSFDVLGVIFVDVCNATDPKGEQRIIMSLSSVCSTWRKAALAYPMLWSRIYLRMFDLAIPAKLQERLLAVYMERSGTAPLSITIRNISHNPGYQIPFTPSMYALLHANAHRWQKLDIVGSFVIPIHLYPFLSRASRDMDMLQSLKFVAATSFEGVQISRVFVGLQKAPNLRTLQFNMQPLPEALGDPGPPYPTVKDIILEPGQHGVGSHILIDGLTCLKPFMNLERLVVIPSSICHGNNTIEIPSLTSLTLCISQASQRSFSTYLGVLRLPSLRSLVIIGVATLHIEHQPIVAFTRTYCSSLRNFIIDQIPLHSQDLIEILQPLQGLRHLTICEPTVLLLCIFYPISQEFARRLLDDSSFLPKLTSVDIHLRAQSTVERSSIDEAMEHRALHKLDSCEASSMRRKMTPQFELEEEFPSQTIYLM</sequence>
<dbReference type="PANTHER" id="PTHR38926:SF80">
    <property type="entry name" value="F-BOX DOMAIN, LEUCINE-RICH REPEAT DOMAIN SUPERFAMILY"/>
    <property type="match status" value="1"/>
</dbReference>
<evidence type="ECO:0008006" key="4">
    <source>
        <dbReference type="Google" id="ProtNLM"/>
    </source>
</evidence>
<keyword evidence="3" id="KW-1185">Reference proteome</keyword>
<dbReference type="EMBL" id="JAUEPR010000011">
    <property type="protein sequence ID" value="KAK0479771.1"/>
    <property type="molecule type" value="Genomic_DNA"/>
</dbReference>
<keyword evidence="1" id="KW-0732">Signal</keyword>
<dbReference type="Proteomes" id="UP001175227">
    <property type="component" value="Unassembled WGS sequence"/>
</dbReference>
<name>A0AA39TCE0_9AGAR</name>